<dbReference type="AlphaFoldDB" id="A0A9J7M4I5"/>
<dbReference type="GO" id="GO:0032481">
    <property type="term" value="P:positive regulation of type I interferon production"/>
    <property type="evidence" value="ECO:0000318"/>
    <property type="project" value="GO_Central"/>
</dbReference>
<dbReference type="Gene3D" id="1.20.1270.420">
    <property type="match status" value="1"/>
</dbReference>
<accession>A0A9J7M4I5</accession>
<evidence type="ECO:0000256" key="2">
    <source>
        <dbReference type="ARBA" id="ARBA00022490"/>
    </source>
</evidence>
<gene>
    <name evidence="12" type="primary">LOC118428072</name>
</gene>
<dbReference type="GeneID" id="118428072"/>
<dbReference type="Pfam" id="PF18394">
    <property type="entry name" value="TBK1_CCD1"/>
    <property type="match status" value="1"/>
</dbReference>
<evidence type="ECO:0000256" key="4">
    <source>
        <dbReference type="ARBA" id="ARBA00022679"/>
    </source>
</evidence>
<feature type="compositionally biased region" description="Low complexity" evidence="9">
    <location>
        <begin position="755"/>
        <end position="778"/>
    </location>
</feature>
<feature type="domain" description="Protein kinase" evidence="10">
    <location>
        <begin position="13"/>
        <end position="319"/>
    </location>
</feature>
<feature type="region of interest" description="Disordered" evidence="9">
    <location>
        <begin position="493"/>
        <end position="518"/>
    </location>
</feature>
<dbReference type="Gene3D" id="3.30.200.20">
    <property type="entry name" value="Phosphorylase Kinase, domain 1"/>
    <property type="match status" value="1"/>
</dbReference>
<dbReference type="InterPro" id="IPR017441">
    <property type="entry name" value="Protein_kinase_ATP_BS"/>
</dbReference>
<evidence type="ECO:0000256" key="9">
    <source>
        <dbReference type="SAM" id="MobiDB-lite"/>
    </source>
</evidence>
<dbReference type="Gene3D" id="3.10.20.90">
    <property type="entry name" value="Phosphatidylinositol 3-kinase Catalytic Subunit, Chain A, domain 1"/>
    <property type="match status" value="1"/>
</dbReference>
<dbReference type="PROSITE" id="PS00107">
    <property type="entry name" value="PROTEIN_KINASE_ATP"/>
    <property type="match status" value="1"/>
</dbReference>
<dbReference type="Pfam" id="PF00069">
    <property type="entry name" value="Pkinase"/>
    <property type="match status" value="1"/>
</dbReference>
<evidence type="ECO:0000313" key="12">
    <source>
        <dbReference type="RefSeq" id="XP_035693930.1"/>
    </source>
</evidence>
<comment type="subcellular location">
    <subcellularLocation>
        <location evidence="1">Cytoplasm</location>
    </subcellularLocation>
</comment>
<feature type="region of interest" description="Disordered" evidence="9">
    <location>
        <begin position="753"/>
        <end position="778"/>
    </location>
</feature>
<reference evidence="11" key="1">
    <citation type="journal article" date="2020" name="Nat. Ecol. Evol.">
        <title>Deeply conserved synteny resolves early events in vertebrate evolution.</title>
        <authorList>
            <person name="Simakov O."/>
            <person name="Marletaz F."/>
            <person name="Yue J.X."/>
            <person name="O'Connell B."/>
            <person name="Jenkins J."/>
            <person name="Brandt A."/>
            <person name="Calef R."/>
            <person name="Tung C.H."/>
            <person name="Huang T.K."/>
            <person name="Schmutz J."/>
            <person name="Satoh N."/>
            <person name="Yu J.K."/>
            <person name="Putnam N.H."/>
            <person name="Green R.E."/>
            <person name="Rokhsar D.S."/>
        </authorList>
    </citation>
    <scope>NUCLEOTIDE SEQUENCE [LARGE SCALE GENOMIC DNA]</scope>
    <source>
        <strain evidence="11">S238N-H82</strain>
    </source>
</reference>
<evidence type="ECO:0000256" key="6">
    <source>
        <dbReference type="ARBA" id="ARBA00022777"/>
    </source>
</evidence>
<dbReference type="Proteomes" id="UP000001554">
    <property type="component" value="Chromosome 12"/>
</dbReference>
<dbReference type="InterPro" id="IPR011009">
    <property type="entry name" value="Kinase-like_dom_sf"/>
</dbReference>
<evidence type="ECO:0000256" key="8">
    <source>
        <dbReference type="PROSITE-ProRule" id="PRU10141"/>
    </source>
</evidence>
<sequence length="778" mass="87958">MGGQLRSSPSFVWRLSDPLGVGATSTVYKGVEKTTGRPCAVKCFNSISYGRPLEVQQREFEVLRKLKHRNIVQLIAIEEESSSRVRVIVTEFCGEGSLYTLLSQPENSRGLPEPDFLTFLFDISDAMKYLRANGFVHRDLKPGNILKTVDETGRTVFKLTDFGAARPLQDDEMFRTLCGTEEFLHPEIFARAVLQKNKGQSFRATADLWSIGVTIYQVATGRLPFQPYGGPRRDRETMFKIATKKGKGVISGVQTEKNGHIIWSRQLPNTCELSGSLKALLTPILVRLLESDPSREWTYDGYFSAVEDIRTSKVVSVFMFRTGRVEKLFMHGESTLAEFQEDIASKTDVRASEQQFFLKGRPFNPDPLQTLSSWTHTDDQEPLVLVTSMDDNSRAYTVPSVGEIPEFPYRPSLQEDAETAKEIMFVVHKIRRASCQLKDVMLLRWTAVECVVHSLRADFESLMSQVNGLRFLKSALDAASRTVCHLQDVSCNGPPDGHGSSDERSPVGHPATSPPVHTSAQFTQLEKEYDDMMAIMLLLEGRLEGDEAFRLPLPSADTLSDLQTTLSRIQHIEEEISKIHQEFQRQRKEARLAYHDDKIHSLARERIRVEAEKARSVYLKECSSIFQQAWTKTSAIMKRCVEYQAEIKEALRLVDVWISQATSCLDELKKQADICGSTRAADEEENDKQRRKHLEDKKALQQRMQELARSQKEIKLEAEVSKSLLDSLKTIIDSDDVELSSSLKLEENWEQTNISYPPSWTSSQSSGSVSKGSMDPDT</sequence>
<dbReference type="RefSeq" id="XP_035693930.1">
    <property type="nucleotide sequence ID" value="XM_035838037.1"/>
</dbReference>
<keyword evidence="2" id="KW-0963">Cytoplasm</keyword>
<keyword evidence="11" id="KW-1185">Reference proteome</keyword>
<dbReference type="Gene3D" id="1.10.510.10">
    <property type="entry name" value="Transferase(Phosphotransferase) domain 1"/>
    <property type="match status" value="1"/>
</dbReference>
<proteinExistence type="predicted"/>
<dbReference type="OMA" id="LPNTCEL"/>
<dbReference type="Pfam" id="PF18396">
    <property type="entry name" value="TBK1_ULD"/>
    <property type="match status" value="1"/>
</dbReference>
<evidence type="ECO:0000256" key="1">
    <source>
        <dbReference type="ARBA" id="ARBA00004496"/>
    </source>
</evidence>
<dbReference type="PANTHER" id="PTHR22969">
    <property type="entry name" value="IKB KINASE"/>
    <property type="match status" value="1"/>
</dbReference>
<dbReference type="GO" id="GO:0005524">
    <property type="term" value="F:ATP binding"/>
    <property type="evidence" value="ECO:0007669"/>
    <property type="project" value="UniProtKB-UniRule"/>
</dbReference>
<dbReference type="SUPFAM" id="SSF56112">
    <property type="entry name" value="Protein kinase-like (PK-like)"/>
    <property type="match status" value="1"/>
</dbReference>
<reference evidence="12" key="2">
    <citation type="submission" date="2025-08" db="UniProtKB">
        <authorList>
            <consortium name="RefSeq"/>
        </authorList>
    </citation>
    <scope>IDENTIFICATION</scope>
    <source>
        <strain evidence="12">S238N-H82</strain>
        <tissue evidence="12">Testes</tissue>
    </source>
</reference>
<evidence type="ECO:0000256" key="3">
    <source>
        <dbReference type="ARBA" id="ARBA00022527"/>
    </source>
</evidence>
<evidence type="ECO:0000259" key="10">
    <source>
        <dbReference type="PROSITE" id="PS50011"/>
    </source>
</evidence>
<dbReference type="FunFam" id="3.30.200.20:FF:001212">
    <property type="entry name" value="TANK binding kinase 1"/>
    <property type="match status" value="1"/>
</dbReference>
<keyword evidence="5 8" id="KW-0547">Nucleotide-binding</keyword>
<dbReference type="InterPro" id="IPR000719">
    <property type="entry name" value="Prot_kinase_dom"/>
</dbReference>
<protein>
    <submittedName>
        <fullName evidence="12">Inhibitor of nuclear factor kappa-B kinase subunit epsilon-like</fullName>
    </submittedName>
</protein>
<feature type="region of interest" description="Disordered" evidence="9">
    <location>
        <begin position="678"/>
        <end position="698"/>
    </location>
</feature>
<feature type="binding site" evidence="8">
    <location>
        <position position="42"/>
    </location>
    <ligand>
        <name>ATP</name>
        <dbReference type="ChEBI" id="CHEBI:30616"/>
    </ligand>
</feature>
<dbReference type="InterPro" id="IPR041309">
    <property type="entry name" value="TBK1_CC1"/>
</dbReference>
<organism evidence="11 12">
    <name type="scientific">Branchiostoma floridae</name>
    <name type="common">Florida lancelet</name>
    <name type="synonym">Amphioxus</name>
    <dbReference type="NCBI Taxonomy" id="7739"/>
    <lineage>
        <taxon>Eukaryota</taxon>
        <taxon>Metazoa</taxon>
        <taxon>Chordata</taxon>
        <taxon>Cephalochordata</taxon>
        <taxon>Leptocardii</taxon>
        <taxon>Amphioxiformes</taxon>
        <taxon>Branchiostomatidae</taxon>
        <taxon>Branchiostoma</taxon>
    </lineage>
</organism>
<dbReference type="OrthoDB" id="10013850at2759"/>
<evidence type="ECO:0000256" key="5">
    <source>
        <dbReference type="ARBA" id="ARBA00022741"/>
    </source>
</evidence>
<dbReference type="GO" id="GO:0004674">
    <property type="term" value="F:protein serine/threonine kinase activity"/>
    <property type="evidence" value="ECO:0000318"/>
    <property type="project" value="GO_Central"/>
</dbReference>
<evidence type="ECO:0000313" key="11">
    <source>
        <dbReference type="Proteomes" id="UP000001554"/>
    </source>
</evidence>
<dbReference type="PROSITE" id="PS50011">
    <property type="entry name" value="PROTEIN_KINASE_DOM"/>
    <property type="match status" value="1"/>
</dbReference>
<keyword evidence="6" id="KW-0418">Kinase</keyword>
<dbReference type="InterPro" id="IPR041087">
    <property type="entry name" value="TBK1_ULD"/>
</dbReference>
<dbReference type="GO" id="GO:0005737">
    <property type="term" value="C:cytoplasm"/>
    <property type="evidence" value="ECO:0000318"/>
    <property type="project" value="GO_Central"/>
</dbReference>
<dbReference type="GO" id="GO:0002218">
    <property type="term" value="P:activation of innate immune response"/>
    <property type="evidence" value="ECO:0000318"/>
    <property type="project" value="GO_Central"/>
</dbReference>
<dbReference type="PANTHER" id="PTHR22969:SF15">
    <property type="entry name" value="FI05319P"/>
    <property type="match status" value="1"/>
</dbReference>
<name>A0A9J7M4I5_BRAFL</name>
<dbReference type="FunFam" id="1.10.510.10:FF:000100">
    <property type="entry name" value="inhibitor of nuclear factor kappa-B kinase subunit epsilon"/>
    <property type="match status" value="1"/>
</dbReference>
<evidence type="ECO:0000256" key="7">
    <source>
        <dbReference type="ARBA" id="ARBA00022840"/>
    </source>
</evidence>
<keyword evidence="3" id="KW-0723">Serine/threonine-protein kinase</keyword>
<dbReference type="InterPro" id="IPR051180">
    <property type="entry name" value="IKK"/>
</dbReference>
<dbReference type="SMART" id="SM00220">
    <property type="entry name" value="S_TKc"/>
    <property type="match status" value="1"/>
</dbReference>
<dbReference type="KEGG" id="bfo:118428072"/>
<keyword evidence="4" id="KW-0808">Transferase</keyword>
<keyword evidence="7 8" id="KW-0067">ATP-binding</keyword>